<dbReference type="PANTHER" id="PTHR23100:SF0">
    <property type="entry name" value="ARGININE BIOSYNTHESIS BIFUNCTIONAL PROTEIN ARGJ, MITOCHONDRIAL"/>
    <property type="match status" value="1"/>
</dbReference>
<evidence type="ECO:0000256" key="11">
    <source>
        <dbReference type="HAMAP-Rule" id="MF_01106"/>
    </source>
</evidence>
<dbReference type="EC" id="2.3.1.35" evidence="11"/>
<evidence type="ECO:0000256" key="3">
    <source>
        <dbReference type="ARBA" id="ARBA00011475"/>
    </source>
</evidence>
<evidence type="ECO:0000256" key="1">
    <source>
        <dbReference type="ARBA" id="ARBA00004496"/>
    </source>
</evidence>
<feature type="binding site" evidence="11">
    <location>
        <position position="410"/>
    </location>
    <ligand>
        <name>substrate</name>
    </ligand>
</feature>
<keyword evidence="4 11" id="KW-0963">Cytoplasm</keyword>
<dbReference type="NCBIfam" id="NF003802">
    <property type="entry name" value="PRK05388.1"/>
    <property type="match status" value="1"/>
</dbReference>
<keyword evidence="6 11" id="KW-0028">Amino-acid biosynthesis</keyword>
<dbReference type="RefSeq" id="WP_220231541.1">
    <property type="nucleotide sequence ID" value="NZ_JAICBX010000009.1"/>
</dbReference>
<keyword evidence="8 11" id="KW-0068">Autocatalytic cleavage</keyword>
<organism evidence="12 13">
    <name type="scientific">Flavimaribacter sediminis</name>
    <dbReference type="NCBI Taxonomy" id="2865987"/>
    <lineage>
        <taxon>Bacteria</taxon>
        <taxon>Pseudomonadati</taxon>
        <taxon>Pseudomonadota</taxon>
        <taxon>Alphaproteobacteria</taxon>
        <taxon>Hyphomicrobiales</taxon>
        <taxon>Rhizobiaceae</taxon>
        <taxon>Flavimaribacter</taxon>
    </lineage>
</organism>
<evidence type="ECO:0000313" key="13">
    <source>
        <dbReference type="Proteomes" id="UP001196509"/>
    </source>
</evidence>
<accession>A0AAE3D482</accession>
<comment type="pathway">
    <text evidence="11">Amino-acid biosynthesis; L-arginine biosynthesis; N(2)-acetyl-L-ornithine from L-glutamate: step 1/4.</text>
</comment>
<dbReference type="Pfam" id="PF01960">
    <property type="entry name" value="ArgJ"/>
    <property type="match status" value="1"/>
</dbReference>
<evidence type="ECO:0000256" key="2">
    <source>
        <dbReference type="ARBA" id="ARBA00006774"/>
    </source>
</evidence>
<dbReference type="Proteomes" id="UP001196509">
    <property type="component" value="Unassembled WGS sequence"/>
</dbReference>
<dbReference type="Gene3D" id="3.10.20.340">
    <property type="entry name" value="ArgJ beta chain, C-terminal domain"/>
    <property type="match status" value="1"/>
</dbReference>
<keyword evidence="5 11" id="KW-0055">Arginine biosynthesis</keyword>
<dbReference type="Gene3D" id="3.60.70.12">
    <property type="entry name" value="L-amino peptidase D-ALA esterase/amidase"/>
    <property type="match status" value="1"/>
</dbReference>
<dbReference type="GO" id="GO:0004358">
    <property type="term" value="F:L-glutamate N-acetyltransferase activity, acting on acetyl-L-ornithine as donor"/>
    <property type="evidence" value="ECO:0007669"/>
    <property type="project" value="UniProtKB-UniRule"/>
</dbReference>
<feature type="site" description="Involved in the stabilization of negative charge on the oxyanion by the formation of the oxyanion hole" evidence="11">
    <location>
        <position position="121"/>
    </location>
</feature>
<feature type="chain" id="PRO_5041753517" description="Arginine biosynthesis bifunctional protein ArgJ alpha chain" evidence="11">
    <location>
        <begin position="1"/>
        <end position="194"/>
    </location>
</feature>
<keyword evidence="10 11" id="KW-0012">Acyltransferase</keyword>
<sequence>MTQKVSPLAPSILTTTPPLDGVRIATAAAGIKYKGRTDLLVMCFDEPVSVAGVFTRSLCPSAPVDFCRRNLEGGKARVLVVNSGNANAFTGKKGSEAAELTAQAAARAVGCLPSEVFLASTGVIGEPLNASAFAHVLDGMVGEAQADRWESAARAIMTTDTYPKLTTRAVKIGDTDVAINGIAKGAGMIAPDMATMLSFICTDADIAPEVLQSLLSKSTGPTFNSITVDSDTSTSDTVLLFATGRSGAPRITEASDKRLRAFRKALESLMRELALQIVRDGEGATKLVEITVTGAASNRAAKRIAMSIANSPLVKTAVAGEDANWGRIVMAVGKAGEKALRDRLEIRFGDVRVAVHGERDPDYSEAAASEVMKRPEIPVKVDVGVGKGRATVWTCDLTREYVAINGDYRS</sequence>
<dbReference type="NCBIfam" id="TIGR00120">
    <property type="entry name" value="ArgJ"/>
    <property type="match status" value="1"/>
</dbReference>
<comment type="subunit">
    <text evidence="3 11">Heterotetramer of two alpha and two beta chains.</text>
</comment>
<dbReference type="GO" id="GO:0004042">
    <property type="term" value="F:L-glutamate N-acetyltransferase activity"/>
    <property type="evidence" value="ECO:0007669"/>
    <property type="project" value="UniProtKB-UniRule"/>
</dbReference>
<dbReference type="EC" id="2.3.1.1" evidence="11"/>
<keyword evidence="13" id="KW-1185">Reference proteome</keyword>
<comment type="function">
    <text evidence="11">Catalyzes two activities which are involved in the cyclic version of arginine biosynthesis: the synthesis of N-acetylglutamate from glutamate and acetyl-CoA as the acetyl donor, and of ornithine by transacetylation between N(2)-acetylornithine and glutamate.</text>
</comment>
<comment type="pathway">
    <text evidence="11">Amino-acid biosynthesis; L-arginine biosynthesis; L-ornithine and N-acetyl-L-glutamate from L-glutamate and N(2)-acetyl-L-ornithine (cyclic): step 1/1.</text>
</comment>
<comment type="catalytic activity">
    <reaction evidence="11">
        <text>L-glutamate + acetyl-CoA = N-acetyl-L-glutamate + CoA + H(+)</text>
        <dbReference type="Rhea" id="RHEA:24292"/>
        <dbReference type="ChEBI" id="CHEBI:15378"/>
        <dbReference type="ChEBI" id="CHEBI:29985"/>
        <dbReference type="ChEBI" id="CHEBI:44337"/>
        <dbReference type="ChEBI" id="CHEBI:57287"/>
        <dbReference type="ChEBI" id="CHEBI:57288"/>
        <dbReference type="EC" id="2.3.1.1"/>
    </reaction>
</comment>
<dbReference type="GO" id="GO:0006526">
    <property type="term" value="P:L-arginine biosynthetic process"/>
    <property type="evidence" value="ECO:0007669"/>
    <property type="project" value="UniProtKB-UniRule"/>
</dbReference>
<dbReference type="InterPro" id="IPR002813">
    <property type="entry name" value="Arg_biosynth_ArgJ"/>
</dbReference>
<dbReference type="InterPro" id="IPR016117">
    <property type="entry name" value="ArgJ-like_dom_sf"/>
</dbReference>
<keyword evidence="7 11" id="KW-0808">Transferase</keyword>
<feature type="binding site" evidence="11">
    <location>
        <position position="195"/>
    </location>
    <ligand>
        <name>substrate</name>
    </ligand>
</feature>
<feature type="chain" id="PRO_5041753516" description="Arginine biosynthesis bifunctional protein ArgJ beta chain" evidence="11">
    <location>
        <begin position="195"/>
        <end position="410"/>
    </location>
</feature>
<evidence type="ECO:0000256" key="8">
    <source>
        <dbReference type="ARBA" id="ARBA00022813"/>
    </source>
</evidence>
<evidence type="ECO:0000313" key="12">
    <source>
        <dbReference type="EMBL" id="MBW8640807.1"/>
    </source>
</evidence>
<comment type="catalytic activity">
    <reaction evidence="11">
        <text>N(2)-acetyl-L-ornithine + L-glutamate = N-acetyl-L-glutamate + L-ornithine</text>
        <dbReference type="Rhea" id="RHEA:15349"/>
        <dbReference type="ChEBI" id="CHEBI:29985"/>
        <dbReference type="ChEBI" id="CHEBI:44337"/>
        <dbReference type="ChEBI" id="CHEBI:46911"/>
        <dbReference type="ChEBI" id="CHEBI:57805"/>
        <dbReference type="EC" id="2.3.1.35"/>
    </reaction>
</comment>
<evidence type="ECO:0000256" key="5">
    <source>
        <dbReference type="ARBA" id="ARBA00022571"/>
    </source>
</evidence>
<dbReference type="HAMAP" id="MF_01106">
    <property type="entry name" value="ArgJ"/>
    <property type="match status" value="1"/>
</dbReference>
<feature type="binding site" evidence="11">
    <location>
        <position position="405"/>
    </location>
    <ligand>
        <name>substrate</name>
    </ligand>
</feature>
<feature type="site" description="Cleavage; by autolysis" evidence="11">
    <location>
        <begin position="194"/>
        <end position="195"/>
    </location>
</feature>
<dbReference type="FunFam" id="3.60.70.12:FF:000001">
    <property type="entry name" value="Arginine biosynthesis bifunctional protein ArgJ, chloroplastic"/>
    <property type="match status" value="1"/>
</dbReference>
<keyword evidence="9 11" id="KW-0511">Multifunctional enzyme</keyword>
<feature type="site" description="Involved in the stabilization of negative charge on the oxyanion by the formation of the oxyanion hole" evidence="11">
    <location>
        <position position="122"/>
    </location>
</feature>
<comment type="similarity">
    <text evidence="2 11">Belongs to the ArgJ family.</text>
</comment>
<comment type="subcellular location">
    <subcellularLocation>
        <location evidence="1 11">Cytoplasm</location>
    </subcellularLocation>
</comment>
<dbReference type="GO" id="GO:0006592">
    <property type="term" value="P:ornithine biosynthetic process"/>
    <property type="evidence" value="ECO:0007669"/>
    <property type="project" value="TreeGrafter"/>
</dbReference>
<comment type="caution">
    <text evidence="12">The sequence shown here is derived from an EMBL/GenBank/DDBJ whole genome shotgun (WGS) entry which is preliminary data.</text>
</comment>
<feature type="binding site" evidence="11">
    <location>
        <position position="158"/>
    </location>
    <ligand>
        <name>substrate</name>
    </ligand>
</feature>
<evidence type="ECO:0000256" key="4">
    <source>
        <dbReference type="ARBA" id="ARBA00022490"/>
    </source>
</evidence>
<proteinExistence type="inferred from homology"/>
<dbReference type="PANTHER" id="PTHR23100">
    <property type="entry name" value="ARGININE BIOSYNTHESIS BIFUNCTIONAL PROTEIN ARGJ"/>
    <property type="match status" value="1"/>
</dbReference>
<name>A0AAE3D482_9HYPH</name>
<dbReference type="InterPro" id="IPR042195">
    <property type="entry name" value="ArgJ_beta_C"/>
</dbReference>
<evidence type="ECO:0000256" key="6">
    <source>
        <dbReference type="ARBA" id="ARBA00022605"/>
    </source>
</evidence>
<gene>
    <name evidence="11 12" type="primary">argJ</name>
    <name evidence="12" type="ORF">K1W69_26700</name>
</gene>
<feature type="binding site" evidence="11">
    <location>
        <position position="184"/>
    </location>
    <ligand>
        <name>substrate</name>
    </ligand>
</feature>
<evidence type="ECO:0000256" key="10">
    <source>
        <dbReference type="ARBA" id="ARBA00023315"/>
    </source>
</evidence>
<reference evidence="12" key="1">
    <citation type="submission" date="2021-08" db="EMBL/GenBank/DDBJ databases">
        <title>Hoeflea bacterium WL0058 sp. nov., isolated from the sediment.</title>
        <authorList>
            <person name="Wang L."/>
            <person name="Zhang D."/>
        </authorList>
    </citation>
    <scope>NUCLEOTIDE SEQUENCE</scope>
    <source>
        <strain evidence="12">WL0058</strain>
    </source>
</reference>
<feature type="active site" description="Nucleophile" evidence="11">
    <location>
        <position position="195"/>
    </location>
</feature>
<dbReference type="EMBL" id="JAICBX010000009">
    <property type="protein sequence ID" value="MBW8640807.1"/>
    <property type="molecule type" value="Genomic_DNA"/>
</dbReference>
<feature type="binding site" evidence="11">
    <location>
        <position position="282"/>
    </location>
    <ligand>
        <name>substrate</name>
    </ligand>
</feature>
<dbReference type="FunFam" id="3.10.20.340:FF:000003">
    <property type="entry name" value="Arginine biosynthesis bifunctional protein ArgJ"/>
    <property type="match status" value="1"/>
</dbReference>
<dbReference type="GO" id="GO:0005737">
    <property type="term" value="C:cytoplasm"/>
    <property type="evidence" value="ECO:0007669"/>
    <property type="project" value="UniProtKB-SubCell"/>
</dbReference>
<evidence type="ECO:0000256" key="9">
    <source>
        <dbReference type="ARBA" id="ARBA00023268"/>
    </source>
</evidence>
<dbReference type="SUPFAM" id="SSF56266">
    <property type="entry name" value="DmpA/ArgJ-like"/>
    <property type="match status" value="1"/>
</dbReference>
<evidence type="ECO:0000256" key="7">
    <source>
        <dbReference type="ARBA" id="ARBA00022679"/>
    </source>
</evidence>
<protein>
    <recommendedName>
        <fullName evidence="11">Arginine biosynthesis bifunctional protein ArgJ</fullName>
    </recommendedName>
    <domain>
        <recommendedName>
            <fullName evidence="11">Glutamate N-acetyltransferase</fullName>
            <ecNumber evidence="11">2.3.1.35</ecNumber>
        </recommendedName>
        <alternativeName>
            <fullName evidence="11">Ornithine acetyltransferase</fullName>
            <shortName evidence="11">OATase</shortName>
        </alternativeName>
        <alternativeName>
            <fullName evidence="11">Ornithine transacetylase</fullName>
        </alternativeName>
    </domain>
    <domain>
        <recommendedName>
            <fullName evidence="11">Amino-acid acetyltransferase</fullName>
            <ecNumber evidence="11">2.3.1.1</ecNumber>
        </recommendedName>
        <alternativeName>
            <fullName evidence="11">N-acetylglutamate synthase</fullName>
            <shortName evidence="11">AGSase</shortName>
        </alternativeName>
    </domain>
    <component>
        <recommendedName>
            <fullName evidence="11">Arginine biosynthesis bifunctional protein ArgJ alpha chain</fullName>
        </recommendedName>
    </component>
    <component>
        <recommendedName>
            <fullName evidence="11">Arginine biosynthesis bifunctional protein ArgJ beta chain</fullName>
        </recommendedName>
    </component>
</protein>
<dbReference type="CDD" id="cd02152">
    <property type="entry name" value="OAT"/>
    <property type="match status" value="1"/>
</dbReference>
<dbReference type="AlphaFoldDB" id="A0AAE3D482"/>